<evidence type="ECO:0000256" key="2">
    <source>
        <dbReference type="ARBA" id="ARBA00023054"/>
    </source>
</evidence>
<evidence type="ECO:0000259" key="5">
    <source>
        <dbReference type="Pfam" id="PF25935"/>
    </source>
</evidence>
<keyword evidence="4" id="KW-1133">Transmembrane helix</keyword>
<dbReference type="Pfam" id="PF25935">
    <property type="entry name" value="BSH_LcnD"/>
    <property type="match status" value="1"/>
</dbReference>
<dbReference type="AlphaFoldDB" id="A0A1R3XHE5"/>
<accession>A0A1R3XHE5</accession>
<dbReference type="InterPro" id="IPR058786">
    <property type="entry name" value="BSH_LcnD"/>
</dbReference>
<dbReference type="EMBL" id="FTPP01000002">
    <property type="protein sequence ID" value="SIT90871.1"/>
    <property type="molecule type" value="Genomic_DNA"/>
</dbReference>
<evidence type="ECO:0000256" key="1">
    <source>
        <dbReference type="ARBA" id="ARBA00004196"/>
    </source>
</evidence>
<protein>
    <submittedName>
        <fullName evidence="6">Multidrug resistance efflux pump</fullName>
    </submittedName>
</protein>
<evidence type="ECO:0000256" key="3">
    <source>
        <dbReference type="SAM" id="Coils"/>
    </source>
</evidence>
<keyword evidence="4" id="KW-0472">Membrane</keyword>
<dbReference type="Gene3D" id="2.40.50.100">
    <property type="match status" value="1"/>
</dbReference>
<dbReference type="GO" id="GO:0030313">
    <property type="term" value="C:cell envelope"/>
    <property type="evidence" value="ECO:0007669"/>
    <property type="project" value="UniProtKB-SubCell"/>
</dbReference>
<dbReference type="SUPFAM" id="SSF56954">
    <property type="entry name" value="Outer membrane efflux proteins (OEP)"/>
    <property type="match status" value="1"/>
</dbReference>
<organism evidence="6 7">
    <name type="scientific">Pontibacter indicus</name>
    <dbReference type="NCBI Taxonomy" id="1317125"/>
    <lineage>
        <taxon>Bacteria</taxon>
        <taxon>Pseudomonadati</taxon>
        <taxon>Bacteroidota</taxon>
        <taxon>Cytophagia</taxon>
        <taxon>Cytophagales</taxon>
        <taxon>Hymenobacteraceae</taxon>
        <taxon>Pontibacter</taxon>
    </lineage>
</organism>
<dbReference type="SUPFAM" id="SSF51230">
    <property type="entry name" value="Single hybrid motif"/>
    <property type="match status" value="1"/>
</dbReference>
<keyword evidence="7" id="KW-1185">Reference proteome</keyword>
<gene>
    <name evidence="6" type="ORF">SAMN05444128_2399</name>
</gene>
<dbReference type="PANTHER" id="PTHR32347">
    <property type="entry name" value="EFFLUX SYSTEM COMPONENT YKNX-RELATED"/>
    <property type="match status" value="1"/>
</dbReference>
<comment type="subcellular location">
    <subcellularLocation>
        <location evidence="1">Cell envelope</location>
    </subcellularLocation>
</comment>
<dbReference type="InterPro" id="IPR011053">
    <property type="entry name" value="Single_hybrid_motif"/>
</dbReference>
<dbReference type="Proteomes" id="UP000187181">
    <property type="component" value="Unassembled WGS sequence"/>
</dbReference>
<keyword evidence="4" id="KW-0812">Transmembrane</keyword>
<evidence type="ECO:0000313" key="6">
    <source>
        <dbReference type="EMBL" id="SIT90871.1"/>
    </source>
</evidence>
<dbReference type="STRING" id="1317125.SAMN05444128_2399"/>
<feature type="domain" description="LcnD-like barrel-sandwich hybrid" evidence="5">
    <location>
        <begin position="73"/>
        <end position="323"/>
    </location>
</feature>
<dbReference type="PRINTS" id="PR01490">
    <property type="entry name" value="RTXTOXIND"/>
</dbReference>
<proteinExistence type="predicted"/>
<name>A0A1R3XHE5_9BACT</name>
<dbReference type="Gene3D" id="1.10.287.470">
    <property type="entry name" value="Helix hairpin bin"/>
    <property type="match status" value="1"/>
</dbReference>
<evidence type="ECO:0000313" key="7">
    <source>
        <dbReference type="Proteomes" id="UP000187181"/>
    </source>
</evidence>
<dbReference type="PANTHER" id="PTHR32347:SF23">
    <property type="entry name" value="BLL5650 PROTEIN"/>
    <property type="match status" value="1"/>
</dbReference>
<evidence type="ECO:0000256" key="4">
    <source>
        <dbReference type="SAM" id="Phobius"/>
    </source>
</evidence>
<feature type="transmembrane region" description="Helical" evidence="4">
    <location>
        <begin position="33"/>
        <end position="52"/>
    </location>
</feature>
<feature type="coiled-coil region" evidence="3">
    <location>
        <begin position="175"/>
        <end position="254"/>
    </location>
</feature>
<dbReference type="InterPro" id="IPR050465">
    <property type="entry name" value="UPF0194_transport"/>
</dbReference>
<reference evidence="7" key="1">
    <citation type="submission" date="2017-01" db="EMBL/GenBank/DDBJ databases">
        <authorList>
            <person name="Varghese N."/>
            <person name="Submissions S."/>
        </authorList>
    </citation>
    <scope>NUCLEOTIDE SEQUENCE [LARGE SCALE GENOMIC DNA]</scope>
    <source>
        <strain evidence="7">LP100</strain>
    </source>
</reference>
<keyword evidence="2 3" id="KW-0175">Coiled coil</keyword>
<sequence length="453" mass="50630">MTMKEKDPYIPTQEHSTMEAMEMVQTPKLGRTLAIWIVGIVLLLILMLFLPWTQNISSRGALTALNPEDRPQTVQSTIAGRIERWHVQEGQLVQKGDTIVSLSEVKEKFFDPELLDRLDEQVQAKEGAATATKAKTDALQEQIRALREGLQFSLQKGRNKVAQTRLKVQSDSADLAAQRVEVEIARNQYARQEALYEQGLKSLTELEARRLKLQEAEAKLVANENKLGSARAELQNAYTELNSLQAEYADKLAKAESDLNANQAYLYSTIGDVSKLRSEYSSTLVRSGFYQVVAPQTGYLVRTLRAGIGETIKEGEAIATIMPDNPQLAVELYVQPMDLPLLYRGAPVRLQFDGWPALVFSGWPNVGFGTFGGKVAVIDNTATNGLYRMLVVQDPEQEKWPEAIRIGSGVQGWAMLRSVPIWYELWRQLNGFPPDYTGTLPVDGAKDQSKEEK</sequence>